<dbReference type="InterPro" id="IPR032033">
    <property type="entry name" value="Cytochrome_P460"/>
</dbReference>
<name>A0A4S1W5N8_9SPHN</name>
<organism evidence="3 4">
    <name type="scientific">Sphingomonas naasensis</name>
    <dbReference type="NCBI Taxonomy" id="1344951"/>
    <lineage>
        <taxon>Bacteria</taxon>
        <taxon>Pseudomonadati</taxon>
        <taxon>Pseudomonadota</taxon>
        <taxon>Alphaproteobacteria</taxon>
        <taxon>Sphingomonadales</taxon>
        <taxon>Sphingomonadaceae</taxon>
        <taxon>Sphingomonas</taxon>
    </lineage>
</organism>
<evidence type="ECO:0000313" key="4">
    <source>
        <dbReference type="Proteomes" id="UP000309848"/>
    </source>
</evidence>
<comment type="caution">
    <text evidence="3">The sequence shown here is derived from an EMBL/GenBank/DDBJ whole genome shotgun (WGS) entry which is preliminary data.</text>
</comment>
<proteinExistence type="predicted"/>
<dbReference type="InterPro" id="IPR038142">
    <property type="entry name" value="Cytochrome_P460_sp"/>
</dbReference>
<gene>
    <name evidence="3" type="ORF">E5A74_19900</name>
</gene>
<feature type="chain" id="PRO_5020608909" evidence="1">
    <location>
        <begin position="23"/>
        <end position="177"/>
    </location>
</feature>
<keyword evidence="4" id="KW-1185">Reference proteome</keyword>
<dbReference type="AlphaFoldDB" id="A0A4S1W5N8"/>
<dbReference type="Pfam" id="PF16694">
    <property type="entry name" value="Cytochrome_P460"/>
    <property type="match status" value="1"/>
</dbReference>
<dbReference type="CDD" id="cd20753">
    <property type="entry name" value="cyt_P460_Mc-like"/>
    <property type="match status" value="1"/>
</dbReference>
<reference evidence="3 4" key="1">
    <citation type="submission" date="2019-04" db="EMBL/GenBank/DDBJ databases">
        <title>Sphingomonas psychrotolerans sp. nov., isolated from soil in the Tianshan Mountains, Xinjiang, China.</title>
        <authorList>
            <person name="Luo Y."/>
            <person name="Sheng H."/>
        </authorList>
    </citation>
    <scope>NUCLEOTIDE SEQUENCE [LARGE SCALE GENOMIC DNA]</scope>
    <source>
        <strain evidence="3 4">KIS18-15</strain>
    </source>
</reference>
<sequence>MKLRGAHALLFATLVFGASAVAAGQRAVGPGSPIYGVKLPDGYRDWKLISVAQENGKNNDIRAILGNPAAVEAFRKGTRPFPDGAVIVRLAWRYQSSPRNDAVFPAPQSFVAGAPTNVQVSVKDSKRYAASGGWGYGQFEAGLPNPDPAIARACFTCHQKLGKLEGGADFVFTAWSE</sequence>
<dbReference type="OrthoDB" id="511546at2"/>
<dbReference type="Gene3D" id="3.50.70.20">
    <property type="entry name" value="Cytochrome P460"/>
    <property type="match status" value="1"/>
</dbReference>
<dbReference type="EMBL" id="SRXU01000012">
    <property type="protein sequence ID" value="TGX37613.1"/>
    <property type="molecule type" value="Genomic_DNA"/>
</dbReference>
<feature type="domain" description="Cytochrome P460" evidence="2">
    <location>
        <begin position="40"/>
        <end position="173"/>
    </location>
</feature>
<feature type="signal peptide" evidence="1">
    <location>
        <begin position="1"/>
        <end position="22"/>
    </location>
</feature>
<accession>A0A4S1W5N8</accession>
<protein>
    <submittedName>
        <fullName evidence="3">Cytochrome P460</fullName>
    </submittedName>
</protein>
<dbReference type="Proteomes" id="UP000309848">
    <property type="component" value="Unassembled WGS sequence"/>
</dbReference>
<keyword evidence="1" id="KW-0732">Signal</keyword>
<evidence type="ECO:0000259" key="2">
    <source>
        <dbReference type="Pfam" id="PF16694"/>
    </source>
</evidence>
<dbReference type="RefSeq" id="WP_135987377.1">
    <property type="nucleotide sequence ID" value="NZ_JAASQM010000002.1"/>
</dbReference>
<evidence type="ECO:0000313" key="3">
    <source>
        <dbReference type="EMBL" id="TGX37613.1"/>
    </source>
</evidence>
<evidence type="ECO:0000256" key="1">
    <source>
        <dbReference type="SAM" id="SignalP"/>
    </source>
</evidence>